<dbReference type="EMBL" id="CAUJNA010001446">
    <property type="protein sequence ID" value="CAJ1387014.1"/>
    <property type="molecule type" value="Genomic_DNA"/>
</dbReference>
<organism evidence="1 2">
    <name type="scientific">Effrenium voratum</name>
    <dbReference type="NCBI Taxonomy" id="2562239"/>
    <lineage>
        <taxon>Eukaryota</taxon>
        <taxon>Sar</taxon>
        <taxon>Alveolata</taxon>
        <taxon>Dinophyceae</taxon>
        <taxon>Suessiales</taxon>
        <taxon>Symbiodiniaceae</taxon>
        <taxon>Effrenium</taxon>
    </lineage>
</organism>
<gene>
    <name evidence="1" type="ORF">EVOR1521_LOCUS13170</name>
</gene>
<dbReference type="Proteomes" id="UP001178507">
    <property type="component" value="Unassembled WGS sequence"/>
</dbReference>
<name>A0AA36IFX0_9DINO</name>
<reference evidence="1" key="1">
    <citation type="submission" date="2023-08" db="EMBL/GenBank/DDBJ databases">
        <authorList>
            <person name="Chen Y."/>
            <person name="Shah S."/>
            <person name="Dougan E. K."/>
            <person name="Thang M."/>
            <person name="Chan C."/>
        </authorList>
    </citation>
    <scope>NUCLEOTIDE SEQUENCE</scope>
</reference>
<accession>A0AA36IFX0</accession>
<sequence>MGKGEEENDASYTAHRSYYTMLKNQSFDIGILENVPEYQEAVVKANLPGWSVKSKVIDPRLFGQGASRPRRYFLVWNPKTVEWNTEINMDELLSCLLCHPSLTAESYFWMDKPASKLTLSQDFSSASNSQY</sequence>
<dbReference type="AlphaFoldDB" id="A0AA36IFX0"/>
<protein>
    <submittedName>
        <fullName evidence="1">Uncharacterized protein</fullName>
    </submittedName>
</protein>
<evidence type="ECO:0000313" key="2">
    <source>
        <dbReference type="Proteomes" id="UP001178507"/>
    </source>
</evidence>
<evidence type="ECO:0000313" key="1">
    <source>
        <dbReference type="EMBL" id="CAJ1387014.1"/>
    </source>
</evidence>
<keyword evidence="2" id="KW-1185">Reference proteome</keyword>
<proteinExistence type="predicted"/>
<comment type="caution">
    <text evidence="1">The sequence shown here is derived from an EMBL/GenBank/DDBJ whole genome shotgun (WGS) entry which is preliminary data.</text>
</comment>